<feature type="binding site" evidence="5">
    <location>
        <position position="676"/>
    </location>
    <ligand>
        <name>substrate</name>
    </ligand>
</feature>
<dbReference type="AlphaFoldDB" id="A0A0D2WP19"/>
<dbReference type="PANTHER" id="PTHR12837:SF15">
    <property type="entry name" value="POLY(ADP-RIBOSE) GLYCOHYDROLASE"/>
    <property type="match status" value="1"/>
</dbReference>
<keyword evidence="3 9" id="KW-0378">Hydrolase</keyword>
<feature type="compositionally biased region" description="Basic and acidic residues" evidence="6">
    <location>
        <begin position="81"/>
        <end position="92"/>
    </location>
</feature>
<accession>A0A0D2WP19</accession>
<feature type="compositionally biased region" description="Polar residues" evidence="6">
    <location>
        <begin position="162"/>
        <end position="176"/>
    </location>
</feature>
<evidence type="ECO:0000256" key="1">
    <source>
        <dbReference type="ARBA" id="ARBA00009545"/>
    </source>
</evidence>
<feature type="domain" description="PARG helical" evidence="8">
    <location>
        <begin position="459"/>
        <end position="580"/>
    </location>
</feature>
<reference evidence="10" key="1">
    <citation type="submission" date="2011-02" db="EMBL/GenBank/DDBJ databases">
        <title>The Genome Sequence of Capsaspora owczarzaki ATCC 30864.</title>
        <authorList>
            <person name="Russ C."/>
            <person name="Cuomo C."/>
            <person name="Burger G."/>
            <person name="Gray M.W."/>
            <person name="Holland P.W.H."/>
            <person name="King N."/>
            <person name="Lang F.B.F."/>
            <person name="Roger A.J."/>
            <person name="Ruiz-Trillo I."/>
            <person name="Young S.K."/>
            <person name="Zeng Q."/>
            <person name="Gargeya S."/>
            <person name="Alvarado L."/>
            <person name="Berlin A."/>
            <person name="Chapman S.B."/>
            <person name="Chen Z."/>
            <person name="Freedman E."/>
            <person name="Gellesch M."/>
            <person name="Goldberg J."/>
            <person name="Griggs A."/>
            <person name="Gujja S."/>
            <person name="Heilman E."/>
            <person name="Heiman D."/>
            <person name="Howarth C."/>
            <person name="Mehta T."/>
            <person name="Neiman D."/>
            <person name="Pearson M."/>
            <person name="Roberts A."/>
            <person name="Saif S."/>
            <person name="Shea T."/>
            <person name="Shenoy N."/>
            <person name="Sisk P."/>
            <person name="Stolte C."/>
            <person name="Sykes S."/>
            <person name="White J."/>
            <person name="Yandava C."/>
            <person name="Haas B."/>
            <person name="Nusbaum C."/>
            <person name="Birren B."/>
        </authorList>
    </citation>
    <scope>NUCLEOTIDE SEQUENCE</scope>
    <source>
        <strain evidence="10">ATCC 30864</strain>
    </source>
</reference>
<evidence type="ECO:0000256" key="6">
    <source>
        <dbReference type="SAM" id="MobiDB-lite"/>
    </source>
</evidence>
<keyword evidence="10" id="KW-1185">Reference proteome</keyword>
<evidence type="ECO:0000313" key="10">
    <source>
        <dbReference type="Proteomes" id="UP000008743"/>
    </source>
</evidence>
<evidence type="ECO:0000256" key="4">
    <source>
        <dbReference type="PIRSR" id="PIRSR607724-1"/>
    </source>
</evidence>
<dbReference type="GO" id="GO:0006282">
    <property type="term" value="P:regulation of DNA repair"/>
    <property type="evidence" value="ECO:0007669"/>
    <property type="project" value="InterPro"/>
</dbReference>
<evidence type="ECO:0000256" key="3">
    <source>
        <dbReference type="ARBA" id="ARBA00022801"/>
    </source>
</evidence>
<dbReference type="InterPro" id="IPR048362">
    <property type="entry name" value="PARG_helical"/>
</dbReference>
<feature type="binding site" evidence="5">
    <location>
        <position position="635"/>
    </location>
    <ligand>
        <name>substrate</name>
    </ligand>
</feature>
<feature type="compositionally biased region" description="Low complexity" evidence="6">
    <location>
        <begin position="37"/>
        <end position="47"/>
    </location>
</feature>
<feature type="binding site" evidence="5">
    <location>
        <position position="621"/>
    </location>
    <ligand>
        <name>substrate</name>
    </ligand>
</feature>
<dbReference type="Pfam" id="PF05028">
    <property type="entry name" value="PARG_cat_C"/>
    <property type="match status" value="1"/>
</dbReference>
<dbReference type="GO" id="GO:0004649">
    <property type="term" value="F:poly(ADP-ribose) glycohydrolase activity"/>
    <property type="evidence" value="ECO:0007669"/>
    <property type="project" value="UniProtKB-EC"/>
</dbReference>
<organism evidence="9 10">
    <name type="scientific">Capsaspora owczarzaki (strain ATCC 30864)</name>
    <dbReference type="NCBI Taxonomy" id="595528"/>
    <lineage>
        <taxon>Eukaryota</taxon>
        <taxon>Filasterea</taxon>
        <taxon>Capsaspora</taxon>
    </lineage>
</organism>
<dbReference type="OrthoDB" id="1937899at2759"/>
<evidence type="ECO:0000256" key="2">
    <source>
        <dbReference type="ARBA" id="ARBA00012255"/>
    </source>
</evidence>
<name>A0A0D2WP19_CAPO3</name>
<evidence type="ECO:0000313" key="9">
    <source>
        <dbReference type="EMBL" id="KJE92318.1"/>
    </source>
</evidence>
<evidence type="ECO:0000256" key="5">
    <source>
        <dbReference type="PIRSR" id="PIRSR607724-2"/>
    </source>
</evidence>
<dbReference type="GO" id="GO:0005975">
    <property type="term" value="P:carbohydrate metabolic process"/>
    <property type="evidence" value="ECO:0007669"/>
    <property type="project" value="InterPro"/>
</dbReference>
<dbReference type="EC" id="3.2.1.143" evidence="2"/>
<feature type="compositionally biased region" description="Polar residues" evidence="6">
    <location>
        <begin position="186"/>
        <end position="214"/>
    </location>
</feature>
<protein>
    <recommendedName>
        <fullName evidence="2">poly(ADP-ribose) glycohydrolase</fullName>
        <ecNumber evidence="2">3.2.1.143</ecNumber>
    </recommendedName>
</protein>
<evidence type="ECO:0000259" key="8">
    <source>
        <dbReference type="Pfam" id="PF20811"/>
    </source>
</evidence>
<dbReference type="InterPro" id="IPR046372">
    <property type="entry name" value="PARG_cat_C"/>
</dbReference>
<feature type="compositionally biased region" description="Low complexity" evidence="6">
    <location>
        <begin position="95"/>
        <end position="112"/>
    </location>
</feature>
<feature type="compositionally biased region" description="Low complexity" evidence="6">
    <location>
        <begin position="56"/>
        <end position="70"/>
    </location>
</feature>
<dbReference type="EMBL" id="KE346363">
    <property type="protein sequence ID" value="KJE92318.1"/>
    <property type="molecule type" value="Genomic_DNA"/>
</dbReference>
<feature type="region of interest" description="Disordered" evidence="6">
    <location>
        <begin position="1"/>
        <end position="217"/>
    </location>
</feature>
<evidence type="ECO:0000259" key="7">
    <source>
        <dbReference type="Pfam" id="PF05028"/>
    </source>
</evidence>
<feature type="active site" evidence="4">
    <location>
        <position position="637"/>
    </location>
</feature>
<dbReference type="STRING" id="595528.A0A0D2WP19"/>
<dbReference type="GO" id="GO:1990966">
    <property type="term" value="P:ATP generation from poly-ADP-D-ribose"/>
    <property type="evidence" value="ECO:0007669"/>
    <property type="project" value="TreeGrafter"/>
</dbReference>
<sequence length="892" mass="97717">MRSARGSNDSDRSRPAAGGAGGGGGGAAAGGGRERSQSPSSSTRQPSILAAFGIHTRPTSGTTTSSSNSNSHHRSTQSEYGQRETKRARLEFDDSPSSSVSSSSSAAPSGGSDRAARQPAASFTTQDRYVARGDGADRSRTARTNQGEDDRRSSGSSSERGNNQQAIYSNNSSSRSAAKPAIRNIAQATSRRAVQQPASTNRGAATHASRSAQNRIEIDQIDEDAAAGIVLGDPRASQTMVLPRGDSDKLEELFVTSDSQATLVDSDTEAMAQDDDPDGTLDSDDLMMDDETSLLLSRIPSAQLERSSKATVVAPPSPEPTPDSLRFPRLCKQLQAIPPSQPVPIASTEHDVLVDLAARSTRGARPVPSKNKAYVDAWDADHVRLPCSPENLYPLPRAAGESTSAPRRVGSRWDMIVDALKQPLGSTYDLEEAILTYNQRYANYWNFRGLHDFFANVAEDDEKQVFFATTLPFMVDLALSMPQICTAPIPLLKQQKTHAVTMSQQQAACLLANAFFCTFPRRNTTKDNSEYSNMPDINFNTLFASVSRCTRAQAAKLRCLFHYFERVRKQMPTGTLTFERQLITASFDWASCTSTLTKLLVRTTGTIEDDAPGLLQLDFANKCIGGGVIAGGAVQEEIRFMICPEMIVSLLITEILEDNECLIMTGHERFSNYTGYSSTFTWAGDHVDTTDRDDWARRMTQVVAIDALVFSSYARQFKESPLVRELNKALVGFLSPLPSPLPAIATGKRVRFFFFSAILPLHPPLTAHALCIRLRQLGLRRVWWRSPHQGNHSAHGSSSCTTGCCVLYVQRPSPQDRHDTLPRVGVRQSSHCRAIVLWPVVVWRLPRPRLCDAQEAQSFRQNLGVCPDARRRRIERHSQLAGGRCLMAVFVK</sequence>
<dbReference type="InterPro" id="IPR007724">
    <property type="entry name" value="Poly_GlycHdrlase"/>
</dbReference>
<feature type="compositionally biased region" description="Basic and acidic residues" evidence="6">
    <location>
        <begin position="129"/>
        <end position="153"/>
    </location>
</feature>
<feature type="domain" description="PARG catalytic Macro" evidence="7">
    <location>
        <begin position="588"/>
        <end position="748"/>
    </location>
</feature>
<proteinExistence type="inferred from homology"/>
<dbReference type="GO" id="GO:0005634">
    <property type="term" value="C:nucleus"/>
    <property type="evidence" value="ECO:0007669"/>
    <property type="project" value="TreeGrafter"/>
</dbReference>
<comment type="similarity">
    <text evidence="1">Belongs to the poly(ADP-ribose) glycohydrolase family.</text>
</comment>
<feature type="compositionally biased region" description="Gly residues" evidence="6">
    <location>
        <begin position="18"/>
        <end position="31"/>
    </location>
</feature>
<dbReference type="PANTHER" id="PTHR12837">
    <property type="entry name" value="POLY ADP-RIBOSE GLYCOHYDROLASE"/>
    <property type="match status" value="1"/>
</dbReference>
<dbReference type="InParanoid" id="A0A0D2WP19"/>
<dbReference type="Pfam" id="PF20811">
    <property type="entry name" value="PARG_cat_N"/>
    <property type="match status" value="1"/>
</dbReference>
<gene>
    <name evidence="9" type="ORF">CAOG_003313</name>
</gene>
<dbReference type="Proteomes" id="UP000008743">
    <property type="component" value="Unassembled WGS sequence"/>
</dbReference>
<dbReference type="PhylomeDB" id="A0A0D2WP19"/>
<feature type="active site" evidence="4">
    <location>
        <position position="618"/>
    </location>
</feature>
<dbReference type="GO" id="GO:0009225">
    <property type="term" value="P:nucleotide-sugar metabolic process"/>
    <property type="evidence" value="ECO:0007669"/>
    <property type="project" value="TreeGrafter"/>
</dbReference>
<dbReference type="GO" id="GO:0005737">
    <property type="term" value="C:cytoplasm"/>
    <property type="evidence" value="ECO:0007669"/>
    <property type="project" value="TreeGrafter"/>
</dbReference>
<feature type="active site" evidence="4">
    <location>
        <position position="636"/>
    </location>
</feature>